<evidence type="ECO:0000313" key="1">
    <source>
        <dbReference type="EMBL" id="PON41322.1"/>
    </source>
</evidence>
<name>A0A2P5AXN3_PARAD</name>
<accession>A0A2P5AXN3</accession>
<reference evidence="2" key="1">
    <citation type="submission" date="2016-06" db="EMBL/GenBank/DDBJ databases">
        <title>Parallel loss of symbiosis genes in relatives of nitrogen-fixing non-legume Parasponia.</title>
        <authorList>
            <person name="Van Velzen R."/>
            <person name="Holmer R."/>
            <person name="Bu F."/>
            <person name="Rutten L."/>
            <person name="Van Zeijl A."/>
            <person name="Liu W."/>
            <person name="Santuari L."/>
            <person name="Cao Q."/>
            <person name="Sharma T."/>
            <person name="Shen D."/>
            <person name="Roswanjaya Y."/>
            <person name="Wardhani T."/>
            <person name="Kalhor M.S."/>
            <person name="Jansen J."/>
            <person name="Van den Hoogen J."/>
            <person name="Gungor B."/>
            <person name="Hartog M."/>
            <person name="Hontelez J."/>
            <person name="Verver J."/>
            <person name="Yang W.-C."/>
            <person name="Schijlen E."/>
            <person name="Repin R."/>
            <person name="Schilthuizen M."/>
            <person name="Schranz E."/>
            <person name="Heidstra R."/>
            <person name="Miyata K."/>
            <person name="Fedorova E."/>
            <person name="Kohlen W."/>
            <person name="Bisseling T."/>
            <person name="Smit S."/>
            <person name="Geurts R."/>
        </authorList>
    </citation>
    <scope>NUCLEOTIDE SEQUENCE [LARGE SCALE GENOMIC DNA]</scope>
    <source>
        <strain evidence="2">cv. WU1-14</strain>
    </source>
</reference>
<protein>
    <submittedName>
        <fullName evidence="1">Uncharacterized protein</fullName>
    </submittedName>
</protein>
<keyword evidence="2" id="KW-1185">Reference proteome</keyword>
<sequence length="94" mass="10294">MKPTPSISPCFDVKRSCNGPAKISLPARLSGHWSAIRPLFLTPLASGVSSCRHRPALSSCLSKFISSSVRMLDTSTTEILQGRDGRMKVHLYSY</sequence>
<evidence type="ECO:0000313" key="2">
    <source>
        <dbReference type="Proteomes" id="UP000237105"/>
    </source>
</evidence>
<dbReference type="EMBL" id="JXTB01000418">
    <property type="protein sequence ID" value="PON41322.1"/>
    <property type="molecule type" value="Genomic_DNA"/>
</dbReference>
<gene>
    <name evidence="1" type="ORF">PanWU01x14_290790</name>
</gene>
<comment type="caution">
    <text evidence="1">The sequence shown here is derived from an EMBL/GenBank/DDBJ whole genome shotgun (WGS) entry which is preliminary data.</text>
</comment>
<dbReference type="AlphaFoldDB" id="A0A2P5AXN3"/>
<organism evidence="1 2">
    <name type="scientific">Parasponia andersonii</name>
    <name type="common">Sponia andersonii</name>
    <dbReference type="NCBI Taxonomy" id="3476"/>
    <lineage>
        <taxon>Eukaryota</taxon>
        <taxon>Viridiplantae</taxon>
        <taxon>Streptophyta</taxon>
        <taxon>Embryophyta</taxon>
        <taxon>Tracheophyta</taxon>
        <taxon>Spermatophyta</taxon>
        <taxon>Magnoliopsida</taxon>
        <taxon>eudicotyledons</taxon>
        <taxon>Gunneridae</taxon>
        <taxon>Pentapetalae</taxon>
        <taxon>rosids</taxon>
        <taxon>fabids</taxon>
        <taxon>Rosales</taxon>
        <taxon>Cannabaceae</taxon>
        <taxon>Parasponia</taxon>
    </lineage>
</organism>
<proteinExistence type="predicted"/>
<dbReference type="Proteomes" id="UP000237105">
    <property type="component" value="Unassembled WGS sequence"/>
</dbReference>